<dbReference type="InterPro" id="IPR005119">
    <property type="entry name" value="LysR_subst-bd"/>
</dbReference>
<keyword evidence="3" id="KW-0238">DNA-binding</keyword>
<keyword evidence="7" id="KW-1185">Reference proteome</keyword>
<proteinExistence type="inferred from homology"/>
<keyword evidence="2" id="KW-0805">Transcription regulation</keyword>
<keyword evidence="4" id="KW-0804">Transcription</keyword>
<dbReference type="SUPFAM" id="SSF46785">
    <property type="entry name" value="Winged helix' DNA-binding domain"/>
    <property type="match status" value="1"/>
</dbReference>
<dbReference type="InterPro" id="IPR036390">
    <property type="entry name" value="WH_DNA-bd_sf"/>
</dbReference>
<organism evidence="6 7">
    <name type="scientific">Novosphingobium anseongense</name>
    <dbReference type="NCBI Taxonomy" id="3133436"/>
    <lineage>
        <taxon>Bacteria</taxon>
        <taxon>Pseudomonadati</taxon>
        <taxon>Pseudomonadota</taxon>
        <taxon>Alphaproteobacteria</taxon>
        <taxon>Sphingomonadales</taxon>
        <taxon>Sphingomonadaceae</taxon>
        <taxon>Novosphingobium</taxon>
    </lineage>
</organism>
<dbReference type="Pfam" id="PF03466">
    <property type="entry name" value="LysR_substrate"/>
    <property type="match status" value="1"/>
</dbReference>
<sequence>MDITRLRHIVAVARNQSFSRAAEEEGITQPALSRSIAAFEQRHGVVLFDRGRGGAHPTAVGLAVIERAQALLAAAGDLERSLRRYPGGEVSRVAFGLGPLLTGLMLPRLAASLLGAYPGIQIKTLVGTSDQLVSELLGDRIEMILGNNWNLGRVAGTEVEKLGKLKVAVMARGDHPLARVRRIDAAAIEAYPIASAVELPSGGISGQAGGFVCSNFHALRETVLRSDCIWVCSPAFVAEDLREGRMAMLDVADIAPTDSDICLVLKRGRTRSAAAVAVAAEVRAMLVEVATTTI</sequence>
<comment type="similarity">
    <text evidence="1">Belongs to the LysR transcriptional regulatory family.</text>
</comment>
<dbReference type="PROSITE" id="PS50931">
    <property type="entry name" value="HTH_LYSR"/>
    <property type="match status" value="1"/>
</dbReference>
<reference evidence="6 7" key="1">
    <citation type="submission" date="2024-03" db="EMBL/GenBank/DDBJ databases">
        <authorList>
            <person name="Jo J.-H."/>
        </authorList>
    </citation>
    <scope>NUCLEOTIDE SEQUENCE [LARGE SCALE GENOMIC DNA]</scope>
    <source>
        <strain evidence="6 7">PS1R-30</strain>
    </source>
</reference>
<dbReference type="PRINTS" id="PR00039">
    <property type="entry name" value="HTHLYSR"/>
</dbReference>
<accession>A0ABU8RXE3</accession>
<dbReference type="SUPFAM" id="SSF53850">
    <property type="entry name" value="Periplasmic binding protein-like II"/>
    <property type="match status" value="1"/>
</dbReference>
<evidence type="ECO:0000256" key="3">
    <source>
        <dbReference type="ARBA" id="ARBA00023125"/>
    </source>
</evidence>
<dbReference type="InterPro" id="IPR050950">
    <property type="entry name" value="HTH-type_LysR_regulators"/>
</dbReference>
<name>A0ABU8RXE3_9SPHN</name>
<feature type="domain" description="HTH lysR-type" evidence="5">
    <location>
        <begin position="1"/>
        <end position="58"/>
    </location>
</feature>
<evidence type="ECO:0000256" key="1">
    <source>
        <dbReference type="ARBA" id="ARBA00009437"/>
    </source>
</evidence>
<evidence type="ECO:0000259" key="5">
    <source>
        <dbReference type="PROSITE" id="PS50931"/>
    </source>
</evidence>
<gene>
    <name evidence="6" type="ORF">WG901_14010</name>
</gene>
<protein>
    <submittedName>
        <fullName evidence="6">LysR family transcriptional regulator</fullName>
    </submittedName>
</protein>
<dbReference type="InterPro" id="IPR000847">
    <property type="entry name" value="LysR_HTH_N"/>
</dbReference>
<evidence type="ECO:0000256" key="4">
    <source>
        <dbReference type="ARBA" id="ARBA00023163"/>
    </source>
</evidence>
<dbReference type="EMBL" id="JBBHJZ010000002">
    <property type="protein sequence ID" value="MEJ5977759.1"/>
    <property type="molecule type" value="Genomic_DNA"/>
</dbReference>
<comment type="caution">
    <text evidence="6">The sequence shown here is derived from an EMBL/GenBank/DDBJ whole genome shotgun (WGS) entry which is preliminary data.</text>
</comment>
<dbReference type="Proteomes" id="UP001361239">
    <property type="component" value="Unassembled WGS sequence"/>
</dbReference>
<dbReference type="RefSeq" id="WP_339587689.1">
    <property type="nucleotide sequence ID" value="NZ_JBBHJZ010000002.1"/>
</dbReference>
<evidence type="ECO:0000256" key="2">
    <source>
        <dbReference type="ARBA" id="ARBA00023015"/>
    </source>
</evidence>
<dbReference type="PANTHER" id="PTHR30419:SF8">
    <property type="entry name" value="NITROGEN ASSIMILATION TRANSCRIPTIONAL ACTIVATOR-RELATED"/>
    <property type="match status" value="1"/>
</dbReference>
<dbReference type="Pfam" id="PF00126">
    <property type="entry name" value="HTH_1"/>
    <property type="match status" value="1"/>
</dbReference>
<dbReference type="PANTHER" id="PTHR30419">
    <property type="entry name" value="HTH-TYPE TRANSCRIPTIONAL REGULATOR YBHD"/>
    <property type="match status" value="1"/>
</dbReference>
<dbReference type="InterPro" id="IPR036388">
    <property type="entry name" value="WH-like_DNA-bd_sf"/>
</dbReference>
<evidence type="ECO:0000313" key="6">
    <source>
        <dbReference type="EMBL" id="MEJ5977759.1"/>
    </source>
</evidence>
<evidence type="ECO:0000313" key="7">
    <source>
        <dbReference type="Proteomes" id="UP001361239"/>
    </source>
</evidence>
<dbReference type="Gene3D" id="3.40.190.10">
    <property type="entry name" value="Periplasmic binding protein-like II"/>
    <property type="match status" value="2"/>
</dbReference>
<dbReference type="Gene3D" id="1.10.10.10">
    <property type="entry name" value="Winged helix-like DNA-binding domain superfamily/Winged helix DNA-binding domain"/>
    <property type="match status" value="1"/>
</dbReference>